<organism evidence="11 12">
    <name type="scientific">Aspergillus heteromorphus CBS 117.55</name>
    <dbReference type="NCBI Taxonomy" id="1448321"/>
    <lineage>
        <taxon>Eukaryota</taxon>
        <taxon>Fungi</taxon>
        <taxon>Dikarya</taxon>
        <taxon>Ascomycota</taxon>
        <taxon>Pezizomycotina</taxon>
        <taxon>Eurotiomycetes</taxon>
        <taxon>Eurotiomycetidae</taxon>
        <taxon>Eurotiales</taxon>
        <taxon>Aspergillaceae</taxon>
        <taxon>Aspergillus</taxon>
        <taxon>Aspergillus subgen. Circumdati</taxon>
    </lineage>
</organism>
<evidence type="ECO:0000256" key="3">
    <source>
        <dbReference type="ARBA" id="ARBA00022692"/>
    </source>
</evidence>
<feature type="transmembrane region" description="Helical" evidence="7">
    <location>
        <begin position="290"/>
        <end position="309"/>
    </location>
</feature>
<dbReference type="SMART" id="SM00665">
    <property type="entry name" value="B561"/>
    <property type="match status" value="1"/>
</dbReference>
<dbReference type="InterPro" id="IPR015920">
    <property type="entry name" value="Cellobiose_DH-like_cyt"/>
</dbReference>
<dbReference type="PANTHER" id="PTHR47797:SF1">
    <property type="entry name" value="CYTOCHROME B561 DOMAIN-CONTAINING PROTEIN-RELATED"/>
    <property type="match status" value="1"/>
</dbReference>
<feature type="transmembrane region" description="Helical" evidence="7">
    <location>
        <begin position="222"/>
        <end position="246"/>
    </location>
</feature>
<keyword evidence="3 7" id="KW-0812">Transmembrane</keyword>
<dbReference type="Pfam" id="PF03188">
    <property type="entry name" value="Cytochrom_B561"/>
    <property type="match status" value="1"/>
</dbReference>
<evidence type="ECO:0000256" key="2">
    <source>
        <dbReference type="ARBA" id="ARBA00022448"/>
    </source>
</evidence>
<dbReference type="Gene3D" id="1.20.120.1770">
    <property type="match status" value="1"/>
</dbReference>
<dbReference type="Pfam" id="PF16010">
    <property type="entry name" value="CDH-cyt"/>
    <property type="match status" value="1"/>
</dbReference>
<feature type="signal peptide" evidence="8">
    <location>
        <begin position="1"/>
        <end position="19"/>
    </location>
</feature>
<feature type="transmembrane region" description="Helical" evidence="7">
    <location>
        <begin position="362"/>
        <end position="381"/>
    </location>
</feature>
<dbReference type="AlphaFoldDB" id="A0A317VH82"/>
<evidence type="ECO:0000256" key="7">
    <source>
        <dbReference type="SAM" id="Phobius"/>
    </source>
</evidence>
<dbReference type="GO" id="GO:0016020">
    <property type="term" value="C:membrane"/>
    <property type="evidence" value="ECO:0007669"/>
    <property type="project" value="UniProtKB-SubCell"/>
</dbReference>
<accession>A0A317VH82</accession>
<comment type="subcellular location">
    <subcellularLocation>
        <location evidence="1">Membrane</location>
    </subcellularLocation>
</comment>
<dbReference type="RefSeq" id="XP_025396844.1">
    <property type="nucleotide sequence ID" value="XM_025537877.1"/>
</dbReference>
<evidence type="ECO:0000259" key="9">
    <source>
        <dbReference type="SMART" id="SM00664"/>
    </source>
</evidence>
<feature type="chain" id="PRO_5016440118" evidence="8">
    <location>
        <begin position="20"/>
        <end position="437"/>
    </location>
</feature>
<evidence type="ECO:0000256" key="1">
    <source>
        <dbReference type="ARBA" id="ARBA00004370"/>
    </source>
</evidence>
<evidence type="ECO:0000256" key="6">
    <source>
        <dbReference type="ARBA" id="ARBA00023136"/>
    </source>
</evidence>
<dbReference type="EMBL" id="MSFL01000024">
    <property type="protein sequence ID" value="PWY73673.1"/>
    <property type="molecule type" value="Genomic_DNA"/>
</dbReference>
<dbReference type="OrthoDB" id="19261at2759"/>
<feature type="transmembrane region" description="Helical" evidence="7">
    <location>
        <begin position="329"/>
        <end position="350"/>
    </location>
</feature>
<proteinExistence type="predicted"/>
<dbReference type="STRING" id="1448321.A0A317VH82"/>
<feature type="transmembrane region" description="Helical" evidence="7">
    <location>
        <begin position="258"/>
        <end position="278"/>
    </location>
</feature>
<reference evidence="11 12" key="1">
    <citation type="submission" date="2016-12" db="EMBL/GenBank/DDBJ databases">
        <title>The genomes of Aspergillus section Nigri reveals drivers in fungal speciation.</title>
        <authorList>
            <consortium name="DOE Joint Genome Institute"/>
            <person name="Vesth T.C."/>
            <person name="Nybo J."/>
            <person name="Theobald S."/>
            <person name="Brandl J."/>
            <person name="Frisvad J.C."/>
            <person name="Nielsen K.F."/>
            <person name="Lyhne E.K."/>
            <person name="Kogle M.E."/>
            <person name="Kuo A."/>
            <person name="Riley R."/>
            <person name="Clum A."/>
            <person name="Nolan M."/>
            <person name="Lipzen A."/>
            <person name="Salamov A."/>
            <person name="Henrissat B."/>
            <person name="Wiebenga A."/>
            <person name="De Vries R.P."/>
            <person name="Grigoriev I.V."/>
            <person name="Mortensen U.H."/>
            <person name="Andersen M.R."/>
            <person name="Baker S.E."/>
        </authorList>
    </citation>
    <scope>NUCLEOTIDE SEQUENCE [LARGE SCALE GENOMIC DNA]</scope>
    <source>
        <strain evidence="11 12">CBS 117.55</strain>
    </source>
</reference>
<name>A0A317VH82_9EURO</name>
<evidence type="ECO:0000256" key="4">
    <source>
        <dbReference type="ARBA" id="ARBA00022982"/>
    </source>
</evidence>
<sequence>MKFSHFLTAAVSAFGLVRSGCSQIVSHKPSEGAGISYSINVPQNTSTSGSGPIYLQMKAPPGIKWFALGQGSQMTDGNMFIVYSESERNITLSTRRASGHVEPLYDSSIEAYLLDGSGVDDGVMTANIRCDNCTTLAGGGNALSNSSSWMWAMTHGPPLMSSNVSETLYQHDWHGTFTVDLSQAVGSNHSNPFFVPVSDLLKFPQYINQQQVSDTILHKKRIAHGVMTSVAFVLLFPNFALLLYYVPSRRTVPWVHAPLQMFAVLLALAGFGVGVSVSKDLQEIGGYHPVIGYVAVGGVVFIQPVLGIMQHLHFRRTGTSSLYGISHRYLGRFFAALGIINGGVGFHYAAAKNPDIPPASPIAYGIICGSMFVIYVAVILWRRSKSQPKTPNRFGLAFFRRRPNKQVLVKYDNSSDSTLCVQPSSDVEASREKAWLP</sequence>
<keyword evidence="5 7" id="KW-1133">Transmembrane helix</keyword>
<dbReference type="CDD" id="cd09630">
    <property type="entry name" value="CDH_like_cytochrome"/>
    <property type="match status" value="1"/>
</dbReference>
<dbReference type="GeneID" id="37060114"/>
<evidence type="ECO:0000313" key="12">
    <source>
        <dbReference type="Proteomes" id="UP000247233"/>
    </source>
</evidence>
<dbReference type="Gene3D" id="2.60.40.1210">
    <property type="entry name" value="Cellobiose dehydrogenase, cytochrome domain"/>
    <property type="match status" value="1"/>
</dbReference>
<keyword evidence="6 7" id="KW-0472">Membrane</keyword>
<dbReference type="InterPro" id="IPR006593">
    <property type="entry name" value="Cyt_b561/ferric_Rdtase_TM"/>
</dbReference>
<protein>
    <submittedName>
        <fullName evidence="11">Integral membrane protein</fullName>
    </submittedName>
</protein>
<keyword evidence="2" id="KW-0813">Transport</keyword>
<dbReference type="CDD" id="cd08760">
    <property type="entry name" value="Cyt_b561_FRRS1_like"/>
    <property type="match status" value="1"/>
</dbReference>
<gene>
    <name evidence="11" type="ORF">BO70DRAFT_110972</name>
</gene>
<dbReference type="InterPro" id="IPR005018">
    <property type="entry name" value="DOMON_domain"/>
</dbReference>
<dbReference type="VEuPathDB" id="FungiDB:BO70DRAFT_110972"/>
<comment type="caution">
    <text evidence="11">The sequence shown here is derived from an EMBL/GenBank/DDBJ whole genome shotgun (WGS) entry which is preliminary data.</text>
</comment>
<dbReference type="Proteomes" id="UP000247233">
    <property type="component" value="Unassembled WGS sequence"/>
</dbReference>
<dbReference type="SUPFAM" id="SSF49344">
    <property type="entry name" value="CBD9-like"/>
    <property type="match status" value="1"/>
</dbReference>
<feature type="domain" description="DOMON" evidence="9">
    <location>
        <begin position="65"/>
        <end position="154"/>
    </location>
</feature>
<evidence type="ECO:0000256" key="5">
    <source>
        <dbReference type="ARBA" id="ARBA00022989"/>
    </source>
</evidence>
<dbReference type="PANTHER" id="PTHR47797">
    <property type="entry name" value="DEHYDROGENASE, PUTATIVE (AFU_ORTHOLOGUE AFUA_8G05805)-RELATED"/>
    <property type="match status" value="1"/>
</dbReference>
<evidence type="ECO:0000256" key="8">
    <source>
        <dbReference type="SAM" id="SignalP"/>
    </source>
</evidence>
<keyword evidence="4" id="KW-0249">Electron transport</keyword>
<feature type="domain" description="Cytochrome b561" evidence="10">
    <location>
        <begin position="223"/>
        <end position="346"/>
    </location>
</feature>
<keyword evidence="12" id="KW-1185">Reference proteome</keyword>
<evidence type="ECO:0000259" key="10">
    <source>
        <dbReference type="SMART" id="SM00665"/>
    </source>
</evidence>
<keyword evidence="8" id="KW-0732">Signal</keyword>
<evidence type="ECO:0000313" key="11">
    <source>
        <dbReference type="EMBL" id="PWY73673.1"/>
    </source>
</evidence>
<dbReference type="SMART" id="SM00664">
    <property type="entry name" value="DoH"/>
    <property type="match status" value="1"/>
</dbReference>